<comment type="caution">
    <text evidence="6">The sequence shown here is derived from an EMBL/GenBank/DDBJ whole genome shotgun (WGS) entry which is preliminary data.</text>
</comment>
<gene>
    <name evidence="6" type="ORF">Rhow_001244</name>
</gene>
<dbReference type="AlphaFoldDB" id="A0A402C3J1"/>
<dbReference type="GO" id="GO:0045892">
    <property type="term" value="P:negative regulation of DNA-templated transcription"/>
    <property type="evidence" value="ECO:0007669"/>
    <property type="project" value="TreeGrafter"/>
</dbReference>
<keyword evidence="3" id="KW-0804">Transcription</keyword>
<dbReference type="SUPFAM" id="SSF46785">
    <property type="entry name" value="Winged helix' DNA-binding domain"/>
    <property type="match status" value="1"/>
</dbReference>
<evidence type="ECO:0000256" key="1">
    <source>
        <dbReference type="ARBA" id="ARBA00023015"/>
    </source>
</evidence>
<evidence type="ECO:0000313" key="7">
    <source>
        <dbReference type="Proteomes" id="UP000287519"/>
    </source>
</evidence>
<feature type="domain" description="HTH iclR-type" evidence="4">
    <location>
        <begin position="43"/>
        <end position="103"/>
    </location>
</feature>
<reference evidence="6 7" key="1">
    <citation type="submission" date="2018-11" db="EMBL/GenBank/DDBJ databases">
        <title>Microbial catabolism of amino acid.</title>
        <authorList>
            <person name="Hibi M."/>
            <person name="Ogawa J."/>
        </authorList>
    </citation>
    <scope>NUCLEOTIDE SEQUENCE [LARGE SCALE GENOMIC DNA]</scope>
    <source>
        <strain evidence="6 7">C31-06</strain>
    </source>
</reference>
<evidence type="ECO:0000259" key="5">
    <source>
        <dbReference type="PROSITE" id="PS51078"/>
    </source>
</evidence>
<dbReference type="PROSITE" id="PS51077">
    <property type="entry name" value="HTH_ICLR"/>
    <property type="match status" value="1"/>
</dbReference>
<organism evidence="6 7">
    <name type="scientific">Rhodococcus wratislaviensis</name>
    <name type="common">Tsukamurella wratislaviensis</name>
    <dbReference type="NCBI Taxonomy" id="44752"/>
    <lineage>
        <taxon>Bacteria</taxon>
        <taxon>Bacillati</taxon>
        <taxon>Actinomycetota</taxon>
        <taxon>Actinomycetes</taxon>
        <taxon>Mycobacteriales</taxon>
        <taxon>Nocardiaceae</taxon>
        <taxon>Rhodococcus</taxon>
    </lineage>
</organism>
<evidence type="ECO:0000256" key="2">
    <source>
        <dbReference type="ARBA" id="ARBA00023125"/>
    </source>
</evidence>
<dbReference type="PANTHER" id="PTHR30136:SF35">
    <property type="entry name" value="HTH-TYPE TRANSCRIPTIONAL REGULATOR RV1719"/>
    <property type="match status" value="1"/>
</dbReference>
<dbReference type="Gene3D" id="3.30.450.40">
    <property type="match status" value="1"/>
</dbReference>
<evidence type="ECO:0000259" key="4">
    <source>
        <dbReference type="PROSITE" id="PS51077"/>
    </source>
</evidence>
<dbReference type="GO" id="GO:0003677">
    <property type="term" value="F:DNA binding"/>
    <property type="evidence" value="ECO:0007669"/>
    <property type="project" value="UniProtKB-KW"/>
</dbReference>
<keyword evidence="1" id="KW-0805">Transcription regulation</keyword>
<dbReference type="PROSITE" id="PS51078">
    <property type="entry name" value="ICLR_ED"/>
    <property type="match status" value="1"/>
</dbReference>
<dbReference type="Pfam" id="PF09339">
    <property type="entry name" value="HTH_IclR"/>
    <property type="match status" value="1"/>
</dbReference>
<dbReference type="InterPro" id="IPR036388">
    <property type="entry name" value="WH-like_DNA-bd_sf"/>
</dbReference>
<name>A0A402C3J1_RHOWR</name>
<dbReference type="Proteomes" id="UP000287519">
    <property type="component" value="Unassembled WGS sequence"/>
</dbReference>
<dbReference type="Pfam" id="PF01614">
    <property type="entry name" value="IclR_C"/>
    <property type="match status" value="1"/>
</dbReference>
<dbReference type="GO" id="GO:0003700">
    <property type="term" value="F:DNA-binding transcription factor activity"/>
    <property type="evidence" value="ECO:0007669"/>
    <property type="project" value="TreeGrafter"/>
</dbReference>
<dbReference type="EMBL" id="BHYM01000017">
    <property type="protein sequence ID" value="GCE38205.1"/>
    <property type="molecule type" value="Genomic_DNA"/>
</dbReference>
<proteinExistence type="predicted"/>
<evidence type="ECO:0000313" key="6">
    <source>
        <dbReference type="EMBL" id="GCE38205.1"/>
    </source>
</evidence>
<dbReference type="InterPro" id="IPR050707">
    <property type="entry name" value="HTH_MetabolicPath_Reg"/>
</dbReference>
<dbReference type="InterPro" id="IPR036390">
    <property type="entry name" value="WH_DNA-bd_sf"/>
</dbReference>
<dbReference type="Gene3D" id="1.10.10.10">
    <property type="entry name" value="Winged helix-like DNA-binding domain superfamily/Winged helix DNA-binding domain"/>
    <property type="match status" value="1"/>
</dbReference>
<keyword evidence="2" id="KW-0238">DNA-binding</keyword>
<dbReference type="InterPro" id="IPR005471">
    <property type="entry name" value="Tscrpt_reg_IclR_N"/>
</dbReference>
<dbReference type="SMART" id="SM00346">
    <property type="entry name" value="HTH_ICLR"/>
    <property type="match status" value="1"/>
</dbReference>
<dbReference type="SUPFAM" id="SSF55781">
    <property type="entry name" value="GAF domain-like"/>
    <property type="match status" value="1"/>
</dbReference>
<evidence type="ECO:0000256" key="3">
    <source>
        <dbReference type="ARBA" id="ARBA00023163"/>
    </source>
</evidence>
<feature type="domain" description="IclR-ED" evidence="5">
    <location>
        <begin position="104"/>
        <end position="287"/>
    </location>
</feature>
<dbReference type="InterPro" id="IPR014757">
    <property type="entry name" value="Tscrpt_reg_IclR_C"/>
</dbReference>
<protein>
    <submittedName>
        <fullName evidence="6">Transcriptional regulator, IclR family</fullName>
    </submittedName>
</protein>
<sequence length="287" mass="31375">MGGRSDIEANRLEGKWGVEMAAEDSAASEVTAPASDEPFDMTNKSVIKATVLLSELGRHRQGITVTELAQAVRMTRPTAFRLLLTLEQTGFVDRVDNRYKLGWQMARLGRLADPHAGAVARIQPILDDYANRNSETFSLAMARGELAYDPIAEASGSRYLSASHLYVGGIYPLHASATGKVLLAELSDDRIREALPETLEAYTPHTITDRDDFLQEVYKVRKKGYAILDDELEEGLFAVACAVRDPAGALIGILSVNGPVQRLKSDRLPHLIDELLTAANEIAKVLS</sequence>
<dbReference type="PANTHER" id="PTHR30136">
    <property type="entry name" value="HELIX-TURN-HELIX TRANSCRIPTIONAL REGULATOR, ICLR FAMILY"/>
    <property type="match status" value="1"/>
</dbReference>
<dbReference type="InterPro" id="IPR029016">
    <property type="entry name" value="GAF-like_dom_sf"/>
</dbReference>
<accession>A0A402C3J1</accession>
<keyword evidence="7" id="KW-1185">Reference proteome</keyword>